<comment type="caution">
    <text evidence="1">The sequence shown here is derived from an EMBL/GenBank/DDBJ whole genome shotgun (WGS) entry which is preliminary data.</text>
</comment>
<dbReference type="OrthoDB" id="7448392at2"/>
<accession>A0A5C6UNE4</accession>
<evidence type="ECO:0000313" key="2">
    <source>
        <dbReference type="Proteomes" id="UP000321129"/>
    </source>
</evidence>
<protein>
    <submittedName>
        <fullName evidence="1">Uncharacterized protein</fullName>
    </submittedName>
</protein>
<organism evidence="1 2">
    <name type="scientific">Flavisphingopyxis soli</name>
    <dbReference type="NCBI Taxonomy" id="2601267"/>
    <lineage>
        <taxon>Bacteria</taxon>
        <taxon>Pseudomonadati</taxon>
        <taxon>Pseudomonadota</taxon>
        <taxon>Alphaproteobacteria</taxon>
        <taxon>Sphingomonadales</taxon>
        <taxon>Sphingopyxidaceae</taxon>
        <taxon>Flavisphingopyxis</taxon>
    </lineage>
</organism>
<dbReference type="InterPro" id="IPR006311">
    <property type="entry name" value="TAT_signal"/>
</dbReference>
<dbReference type="Proteomes" id="UP000321129">
    <property type="component" value="Unassembled WGS sequence"/>
</dbReference>
<dbReference type="EMBL" id="VOPY01000001">
    <property type="protein sequence ID" value="TXC74110.1"/>
    <property type="molecule type" value="Genomic_DNA"/>
</dbReference>
<reference evidence="1 2" key="1">
    <citation type="submission" date="2019-08" db="EMBL/GenBank/DDBJ databases">
        <title>Sphingorhabdus soil sp. nov., isolated from arctic soil.</title>
        <authorList>
            <person name="Liu Y."/>
        </authorList>
    </citation>
    <scope>NUCLEOTIDE SEQUENCE [LARGE SCALE GENOMIC DNA]</scope>
    <source>
        <strain evidence="1 2">D-2Q-5-6</strain>
    </source>
</reference>
<dbReference type="AlphaFoldDB" id="A0A5C6UNE4"/>
<evidence type="ECO:0000313" key="1">
    <source>
        <dbReference type="EMBL" id="TXC74110.1"/>
    </source>
</evidence>
<proteinExistence type="predicted"/>
<sequence length="136" mass="14095">MSDHQDPSANSAQSPAASRRRVLQLGAIGAATVISVRPALAQTAVSVMTCEIPVPDPSRASQYVAADGSLVAPGTPGAVPGAAMPFKGEDVRNVMTHGGRLPGTTAEQNEAYVNYIRRLRSGTGGFTCFASIQMPR</sequence>
<dbReference type="RefSeq" id="WP_147121947.1">
    <property type="nucleotide sequence ID" value="NZ_VOPY01000001.1"/>
</dbReference>
<gene>
    <name evidence="1" type="ORF">FSZ31_05185</name>
</gene>
<name>A0A5C6UNE4_9SPHN</name>
<keyword evidence="2" id="KW-1185">Reference proteome</keyword>
<dbReference type="PROSITE" id="PS51318">
    <property type="entry name" value="TAT"/>
    <property type="match status" value="1"/>
</dbReference>